<name>A0A1I0PD40_9EURY</name>
<protein>
    <recommendedName>
        <fullName evidence="4">DUF5518 domain-containing protein</fullName>
    </recommendedName>
</protein>
<evidence type="ECO:0000256" key="1">
    <source>
        <dbReference type="SAM" id="Phobius"/>
    </source>
</evidence>
<gene>
    <name evidence="2" type="ORF">SAMN04487945_1607</name>
</gene>
<keyword evidence="1" id="KW-0812">Transmembrane</keyword>
<keyword evidence="1" id="KW-1133">Transmembrane helix</keyword>
<evidence type="ECO:0000313" key="3">
    <source>
        <dbReference type="Proteomes" id="UP000198518"/>
    </source>
</evidence>
<reference evidence="2 3" key="1">
    <citation type="submission" date="2016-10" db="EMBL/GenBank/DDBJ databases">
        <authorList>
            <person name="de Groot N.N."/>
        </authorList>
    </citation>
    <scope>NUCLEOTIDE SEQUENCE [LARGE SCALE GENOMIC DNA]</scope>
    <source>
        <strain evidence="2 3">CGMCC 1.5337</strain>
    </source>
</reference>
<keyword evidence="1" id="KW-0472">Membrane</keyword>
<dbReference type="Proteomes" id="UP000198518">
    <property type="component" value="Unassembled WGS sequence"/>
</dbReference>
<dbReference type="InterPro" id="IPR040493">
    <property type="entry name" value="DUF5518"/>
</dbReference>
<sequence length="118" mass="11233">MVNWRAVLVGFGVELVLGLFAFALPGIGHAAAGLVGGFVAGWMAAGSVWNGALHGLLAGALGGVVVVSLLVLASVVVGLAFAPAGALGLGVAALSLVVFFALAVDSAVAGAIGGLLAD</sequence>
<accession>A0A1I0PD40</accession>
<evidence type="ECO:0008006" key="4">
    <source>
        <dbReference type="Google" id="ProtNLM"/>
    </source>
</evidence>
<organism evidence="2 3">
    <name type="scientific">Halobacterium jilantaiense</name>
    <dbReference type="NCBI Taxonomy" id="355548"/>
    <lineage>
        <taxon>Archaea</taxon>
        <taxon>Methanobacteriati</taxon>
        <taxon>Methanobacteriota</taxon>
        <taxon>Stenosarchaea group</taxon>
        <taxon>Halobacteria</taxon>
        <taxon>Halobacteriales</taxon>
        <taxon>Halobacteriaceae</taxon>
        <taxon>Halobacterium</taxon>
    </lineage>
</organism>
<dbReference type="Pfam" id="PF17647">
    <property type="entry name" value="DUF5518"/>
    <property type="match status" value="1"/>
</dbReference>
<dbReference type="EMBL" id="FOJA01000001">
    <property type="protein sequence ID" value="SEW12347.1"/>
    <property type="molecule type" value="Genomic_DNA"/>
</dbReference>
<feature type="transmembrane region" description="Helical" evidence="1">
    <location>
        <begin position="30"/>
        <end position="49"/>
    </location>
</feature>
<dbReference type="RefSeq" id="WP_089668808.1">
    <property type="nucleotide sequence ID" value="NZ_FOJA01000001.1"/>
</dbReference>
<evidence type="ECO:0000313" key="2">
    <source>
        <dbReference type="EMBL" id="SEW12347.1"/>
    </source>
</evidence>
<dbReference type="AlphaFoldDB" id="A0A1I0PD40"/>
<feature type="transmembrane region" description="Helical" evidence="1">
    <location>
        <begin position="56"/>
        <end position="81"/>
    </location>
</feature>
<proteinExistence type="predicted"/>
<feature type="transmembrane region" description="Helical" evidence="1">
    <location>
        <begin position="7"/>
        <end position="24"/>
    </location>
</feature>
<keyword evidence="3" id="KW-1185">Reference proteome</keyword>
<feature type="transmembrane region" description="Helical" evidence="1">
    <location>
        <begin position="87"/>
        <end position="117"/>
    </location>
</feature>